<organism evidence="1 2">
    <name type="scientific">Herbaspirillum frisingense</name>
    <dbReference type="NCBI Taxonomy" id="92645"/>
    <lineage>
        <taxon>Bacteria</taxon>
        <taxon>Pseudomonadati</taxon>
        <taxon>Pseudomonadota</taxon>
        <taxon>Betaproteobacteria</taxon>
        <taxon>Burkholderiales</taxon>
        <taxon>Oxalobacteraceae</taxon>
        <taxon>Herbaspirillum</taxon>
    </lineage>
</organism>
<evidence type="ECO:0000313" key="1">
    <source>
        <dbReference type="EMBL" id="KAF1042548.1"/>
    </source>
</evidence>
<sequence>MPLVPLSALDRIDDDMSTIAPLSSASTYQPGAAVRSNAAGAAAPASAADTSSTTVALGGQNNAANVALYSASGLIGPNKQPVWETRQPDAISSLMAGAVGAKDLAGRLQGLGKALLDHVSEGGNGYAQSVLFSDLAMQGDAGVQGVLRDQLKRFATDSVGLSVTTTGGAKINFSVSANSDGIAVNVDLEQGSLTDADREALRKLGDAFQTAINGLAQQPPKLALDGLMKFDASQLAAVDLKAKIGDDQTVQFHADAEQRSLSTSGAAGTMKVAVDLKNTAILGSGDQRQRAISSYLEQFDAAARRGHGDAGLTDLFKDAFAQLNGNYPAQGYVPGKPIPTVSADVNDRQMLSGLADFTASISQTTASPNPLNHSEIDGFDYQVSQTTSITGQSQANRGITQEQHSNLKASYHESLQPGLPLKLGTDRQSQNYTYHQIDDQASSKLEIGYDKGFLAKALLSQSASQNTRVTKYVMGEKVSDVSTPLQAAIVRDFAAQLNDGKDARAPDGAYRWRHKLDQISAKSLLQPDPSALRAQGKLALLD</sequence>
<dbReference type="EMBL" id="WNDX01000080">
    <property type="protein sequence ID" value="KAF1042548.1"/>
    <property type="molecule type" value="Genomic_DNA"/>
</dbReference>
<accession>A0A7V8FVQ3</accession>
<proteinExistence type="predicted"/>
<reference evidence="2" key="1">
    <citation type="journal article" date="2020" name="MBio">
        <title>Horizontal gene transfer to a defensive symbiont with a reduced genome amongst a multipartite beetle microbiome.</title>
        <authorList>
            <person name="Waterworth S.C."/>
            <person name="Florez L.V."/>
            <person name="Rees E.R."/>
            <person name="Hertweck C."/>
            <person name="Kaltenpoth M."/>
            <person name="Kwan J.C."/>
        </authorList>
    </citation>
    <scope>NUCLEOTIDE SEQUENCE [LARGE SCALE GENOMIC DNA]</scope>
</reference>
<comment type="caution">
    <text evidence="1">The sequence shown here is derived from an EMBL/GenBank/DDBJ whole genome shotgun (WGS) entry which is preliminary data.</text>
</comment>
<gene>
    <name evidence="1" type="ORF">GAK35_02662</name>
</gene>
<evidence type="ECO:0000313" key="2">
    <source>
        <dbReference type="Proteomes" id="UP000462435"/>
    </source>
</evidence>
<evidence type="ECO:0008006" key="3">
    <source>
        <dbReference type="Google" id="ProtNLM"/>
    </source>
</evidence>
<protein>
    <recommendedName>
        <fullName evidence="3">Lactate dehydrogenase</fullName>
    </recommendedName>
</protein>
<name>A0A7V8FVQ3_9BURK</name>
<dbReference type="AlphaFoldDB" id="A0A7V8FVQ3"/>
<dbReference type="Proteomes" id="UP000462435">
    <property type="component" value="Unassembled WGS sequence"/>
</dbReference>